<feature type="compositionally biased region" description="Basic and acidic residues" evidence="2">
    <location>
        <begin position="2385"/>
        <end position="2415"/>
    </location>
</feature>
<feature type="compositionally biased region" description="Basic and acidic residues" evidence="2">
    <location>
        <begin position="3827"/>
        <end position="3841"/>
    </location>
</feature>
<feature type="region of interest" description="Disordered" evidence="2">
    <location>
        <begin position="653"/>
        <end position="697"/>
    </location>
</feature>
<feature type="compositionally biased region" description="Basic and acidic residues" evidence="2">
    <location>
        <begin position="3709"/>
        <end position="3718"/>
    </location>
</feature>
<feature type="compositionally biased region" description="Basic residues" evidence="2">
    <location>
        <begin position="2254"/>
        <end position="2263"/>
    </location>
</feature>
<evidence type="ECO:0000313" key="3">
    <source>
        <dbReference type="EMBL" id="CUC10087.1"/>
    </source>
</evidence>
<feature type="region of interest" description="Disordered" evidence="2">
    <location>
        <begin position="730"/>
        <end position="848"/>
    </location>
</feature>
<feature type="compositionally biased region" description="Basic and acidic residues" evidence="2">
    <location>
        <begin position="770"/>
        <end position="796"/>
    </location>
</feature>
<feature type="compositionally biased region" description="Basic residues" evidence="2">
    <location>
        <begin position="1950"/>
        <end position="1962"/>
    </location>
</feature>
<feature type="region of interest" description="Disordered" evidence="2">
    <location>
        <begin position="3390"/>
        <end position="3841"/>
    </location>
</feature>
<feature type="compositionally biased region" description="Low complexity" evidence="2">
    <location>
        <begin position="3770"/>
        <end position="3781"/>
    </location>
</feature>
<feature type="coiled-coil region" evidence="1">
    <location>
        <begin position="2301"/>
        <end position="2332"/>
    </location>
</feature>
<feature type="compositionally biased region" description="Basic and acidic residues" evidence="2">
    <location>
        <begin position="2241"/>
        <end position="2253"/>
    </location>
</feature>
<feature type="region of interest" description="Disordered" evidence="2">
    <location>
        <begin position="1151"/>
        <end position="1182"/>
    </location>
</feature>
<feature type="region of interest" description="Disordered" evidence="2">
    <location>
        <begin position="1307"/>
        <end position="1335"/>
    </location>
</feature>
<feature type="region of interest" description="Disordered" evidence="2">
    <location>
        <begin position="509"/>
        <end position="530"/>
    </location>
</feature>
<feature type="compositionally biased region" description="Polar residues" evidence="2">
    <location>
        <begin position="742"/>
        <end position="760"/>
    </location>
</feature>
<feature type="compositionally biased region" description="Basic and acidic residues" evidence="2">
    <location>
        <begin position="3059"/>
        <end position="3069"/>
    </location>
</feature>
<feature type="compositionally biased region" description="Low complexity" evidence="2">
    <location>
        <begin position="3666"/>
        <end position="3678"/>
    </location>
</feature>
<feature type="compositionally biased region" description="Basic and acidic residues" evidence="2">
    <location>
        <begin position="3749"/>
        <end position="3761"/>
    </location>
</feature>
<feature type="compositionally biased region" description="Polar residues" evidence="2">
    <location>
        <begin position="3614"/>
        <end position="3638"/>
    </location>
</feature>
<feature type="compositionally biased region" description="Basic and acidic residues" evidence="2">
    <location>
        <begin position="3390"/>
        <end position="3401"/>
    </location>
</feature>
<organism evidence="3">
    <name type="scientific">Chromera velia CCMP2878</name>
    <dbReference type="NCBI Taxonomy" id="1169474"/>
    <lineage>
        <taxon>Eukaryota</taxon>
        <taxon>Sar</taxon>
        <taxon>Alveolata</taxon>
        <taxon>Colpodellida</taxon>
        <taxon>Chromeraceae</taxon>
        <taxon>Chromera</taxon>
    </lineage>
</organism>
<proteinExistence type="predicted"/>
<feature type="region of interest" description="Disordered" evidence="2">
    <location>
        <begin position="221"/>
        <end position="256"/>
    </location>
</feature>
<feature type="compositionally biased region" description="Basic and acidic residues" evidence="2">
    <location>
        <begin position="171"/>
        <end position="190"/>
    </location>
</feature>
<feature type="region of interest" description="Disordered" evidence="2">
    <location>
        <begin position="2479"/>
        <end position="2606"/>
    </location>
</feature>
<feature type="compositionally biased region" description="Polar residues" evidence="2">
    <location>
        <begin position="161"/>
        <end position="170"/>
    </location>
</feature>
<feature type="region of interest" description="Disordered" evidence="2">
    <location>
        <begin position="1478"/>
        <end position="1630"/>
    </location>
</feature>
<feature type="compositionally biased region" description="Basic and acidic residues" evidence="2">
    <location>
        <begin position="1163"/>
        <end position="1180"/>
    </location>
</feature>
<sequence length="3919" mass="432604">MTKRQTEEASASFRRSRSTSADADEKLVKTAAKVVSRFSPLRAVRKDYTDCVTGARGLRHTKTLKERPKTGTSGGEGRGPGLRSLNRLTATPLWNEEVGRDAGMRAFSMYTAHDLFKIAQKSEAALSSLIYSSKRAEIIRTDGDIDLDKQVCAPPAPSRLLNDSWTSDQSHTQREIPEADTAEREERERAAAASQGACTYHGVLMSIGSAKEALTCDTARRKGPTDEFISETEKKEPDLLHTGEKTPPPVSVSPVSLSQPLPLCLRADYGRRKQEEARRNVKIAAEELGEEKENRERGPLCVRSVKPKDRAGAVRDFLLFSSKNNISSGTGKGGREEGKQEVGTRLETQNAPLPFFFRNQLPPVASLSLWPALEVSVQRNRVKRAVQWWRQIQGELKREGRLGREKNGSAKMAAEVLRELVELDMLHVVVQTLSSNGKTLESMTVTELSALVRVCKYYHQVQLALESVNVQSDLSNSVLEDDPVVPDEVNEARREGLLAMLSDALAEAREGAGGEKEAKEKDAKSSEDPRGNSFYTLWKRLKLTLALHFRKLNVQPRENDQSPAQWSPGGMSLTLQGNLVPLMRDTRETYNHAKALSMFLDRMAESARDTADKEVFNAAATENQSRMATSHKLLLKACLAEMQTRMQEATKHAAAASALLKRRRSQQQRSASISKEDASPSAGDGKRSSDEEGHSGRVAGGVLSRLSAHRGSQAAISLENMKKLESIMRNKEEDRGNERQSNKLNQSRQSNGRDSVQTAYSSSRSSSSKESFRSDVTDEEVYKQLFMREEGSKEDPSLALRTVLGGSGPSLTLSKTGPLRDRQQLQLQQGTSPGSRGGMLSPGAGGLLSQEDADADLALEKLLSRLRALMDAKLDEQYEGIDIRNNKKHAELIERLQAYQARSPVFKAGPGERRETLTGSDGDGGSEGDPYRKLPTLMAAQLPTSRRQTRRDRMSQKAIRSYTLPSEVRQRLEALLGHAAPSSFEVAVRRPSVKDEGLLNDTVREIGDKIHRVKENLEERARLHRLHMFWNKVMTQSKGLRKRLRYLAFVEECKRRDTAERSSFTEMRADLASIYKTLNYCSIGQDPKKTTTRPSDSSAAFPQAAERETNSVAFNRRESLELAQQPEPYNYDGMTAVRELVKIEMISRSPRETGAGGIGPASAHDDSGDAHEGNQADGTRKQRVVVKKAVAGKAAAEILQTKAEGGFLDKNFELRYELQLQVCMDAVQLVVDTSSVYSGSEPLLQDIVAKSEEMEEDVRRKQSRDLVKLTALLILQRKKRLRWLWRHASYRSRIVSRLRQAVARGKQARAMSNSVRRTPAQNPQQQRGFPTDSNAVKGGFGEAAGDGFERKRAEPPWEKTARMAGISLALRTEVVLFLLRQDADSSDGPSLYLPPGDRIKKTAKEREKIDKMVVKQLLTEMGTRINQINEENLMLKKNVKAQELKNETLRTIVTLREDNGALYKKALEMKKRLKVMEEEAQSRRGEAVERRKTEVLQIEMENIKPGSTKGKKEKAGGTPTSPSVRKRESKMPGSSSSKNNTPRGQQQTSFQSGEWRLNSEDLRDDDNVSVWSSSESGEASDWDPKSPSARAKNRLKQNNPKGSRASPKNGMGAKQGGNQWEEAEEEEKPERIGDQRMVTFHIHCGLPVDEDGRLPFPSWLTANQAFMDIAILALRSFNAVPQESYEDPKLLSEHLIPVNRALLFQCENLVHEAIKLVKKNGGKAAKALAKQVKEILSFGSKTQKTAKDYQSEAEDLKEQLDKINKVAKRVEDNDMTREELDAFLKDLKREYGQVGEDEEEDEIDFEADLETRLEEGRLRLQRIFDALGKCRTVKTDNEKLKGLDDALKLFGIVGKRDAIYAKARQILRNDAKITFRQALRKAIAEAASRVEVQLLKEIGMAVQVQKRLLLVDLIRVHEEVQALRNFLSAFLGEIEEIDDAEEVPQSPSKKDKKKLRKGKKGKEKGENKGQTGDVWADRSDGGPPSTASSLGSEFDLSCFHIRNIERSGEDPRMAYQRGKNFDLRQITAAFDLLVASADVGIERESVHTPPMEPMDGRKRTRSAPSTLNTVMRKRRLRVIRNGVKTSRRSRSVADEATIISQEGDFFSFRLEQSRLAWTNNEAFWKRRVAAEESARHSDKEGDEGPENERGGVGEGANEKTIVGPETEKEKGETGEKKLTGGPGSRQGGTSPQGGRPKSSKSDSPRKGESPARRSNKTGENNTEFPKSQKSHEGAADGAEETQEKSAESLESKRARQHRMKLQRLKREQTRTIKEDDFDPSAYSGLKSDRATVQKVFSDAYRQRAREKRQANLDRLAKVKEEALRKAEEEDRRRAAIAADIEAGQALARSIGPSRPGAEEDEGPRGPSRVRIVEPSKEEEAEEETEKEKGEADAGKVEEKSAHEDGQSGDKKKNSDEIPLTLAAILARKEDHLGLSPSRRALTRSSIWRKTGPSASILSGQMHVAGERLLESLIAERQAQSDNNLGDSHAVSVSSSSSAESEEGEAPLGPFGFVVKDKKRGTKGRQTLSRMRLQNGRMASLLLRYNPEWDEGEGGEPLSPSGSSTTSKRPLTPSRSSIAAESPRESRSPSVNLKSPSSSRATSLFPEKDREDLFKDLFRRPSGIAGAGGFSPVRHRRSSVVPRRESTFVLVGTKGNDGQTEAAPSPFFPRQPGGVVSDGERETIQRHRARSSLVRGGPGFLSPRSSLEEREKPTVTLETVRQGRRPPQAMSAKRAPAPKLESFLQVASAPLQKGTAADAGKQQPVERQRRRRERGRGVVFKESNQNQDSSNPSIEPQNPAQANAMHPPATSTVSHNPSRPPQFPEEPLQKVVVPGKGRAGSAAAILPSGLLASDRPSRGNTLPQAQQEKTEEHLGNAGGPQKLKEGGGAMPLNQKQTTGPSTLTDHPSKLGTDLPRPPALPLGRIKRATPSPFPAPSLNPPSRINSRMEKKGSNTKGRHAAFAPQSSWEKKKQTLLIAGHSPRVHSKTSSPNGPPSLTRLSRSEPHPGIDLGGLGAPPKLPGVHGFRSPRAALFFRSPSAARSVGQPEPSSRAPTPKSRGRVEGDGDGKAHGLVLNSSKSFPGERSLGGGSFHMEGREKDTQERGMTRASQAVLSKSAPNFASKLEGNRSGETPSGREGEREGYEHRRVSFSRTPNQGEHSRRTGPVALSPLEEARQRTAEEEGSVTVPALASDISSPTSTALLKRKKEELMAKIEAIRSQTANILQTRPRSQPGNGRHQLHEALSFSLRALARPHSESRPRRQNQNGEEETARRSHAAENRERRESEFEKEAHGEKDDSRVQATIREARKRVVEELVGRLRLQPTRGFVQPLQRLSISLGHQHTGGRDGDSSPERKSLPLQGDSLFESHLRRLPAAVAEGWKRVDLRESLQQHHERKRVQFDHPQTTAKRHPPSPSPSGNSPMNLSLCAPAARLTTPPSPSEAQEDPQRSGVHPPSQKEGPGAQEDTALEGPRKRSGSLIPPPHRSKGGERRRDSKETVERLGLHGKEKQQEGDASPTAVFSASIRVSGDPADTKGGAIEEKKEAAASDNVFQFQASLPEGPGGPSARKSMEGGRGPGQPRKSSQLVQRDHRASVRVEREKDKEKQEKERKSVQGGQRLSSFRASSPPRNQSMLTPSSFLLGISRTQGPPQGQEPPPHPSLQKHTSSLSPPLLLGSARRSSDVDQQKEKDQAERGSRTERPLVSPRGSFRLDRPHPGGREAVGGSNHAQLLHMRSPRPRPSGKVTVQRDPTEAASAKDRGAGNEAEDPVRAALRQAASADADLGDNSPDSLDAFMGLLSSIPQPQVQGAEKERQKSLTSLRQKTKAMRNEMHNEEMDLPDIQKEKFKLRMKYNDDFNPRNVIKQQQQQERGAASAHGVPTPPLPRPPVPQHPSLQAAAREVVGLDAQGMPRHRDHNTDS</sequence>
<feature type="region of interest" description="Disordered" evidence="2">
    <location>
        <begin position="1940"/>
        <end position="1991"/>
    </location>
</feature>
<feature type="compositionally biased region" description="Basic and acidic residues" evidence="2">
    <location>
        <begin position="2165"/>
        <end position="2178"/>
    </location>
</feature>
<gene>
    <name evidence="3" type="ORF">Cvel_6728.t1.CR1</name>
</gene>
<name>A0A0K6S960_9ALVE</name>
<feature type="compositionally biased region" description="Basic and acidic residues" evidence="2">
    <location>
        <begin position="3134"/>
        <end position="3147"/>
    </location>
</feature>
<feature type="coiled-coil region" evidence="1">
    <location>
        <begin position="1739"/>
        <end position="1773"/>
    </location>
</feature>
<feature type="compositionally biased region" description="Polar residues" evidence="2">
    <location>
        <begin position="3107"/>
        <end position="3119"/>
    </location>
</feature>
<feature type="compositionally biased region" description="Basic and acidic residues" evidence="2">
    <location>
        <begin position="674"/>
        <end position="695"/>
    </location>
</feature>
<feature type="compositionally biased region" description="Basic and acidic residues" evidence="2">
    <location>
        <begin position="3270"/>
        <end position="3301"/>
    </location>
</feature>
<feature type="compositionally biased region" description="Basic and acidic residues" evidence="2">
    <location>
        <begin position="3588"/>
        <end position="3612"/>
    </location>
</feature>
<reference evidence="3" key="1">
    <citation type="submission" date="2014-11" db="EMBL/GenBank/DDBJ databases">
        <title>Molecular phylogeny of cliff fern family Woodsiaceae with morphological implications.</title>
        <authorList>
            <person name="Shao Y.-Z."/>
            <person name="Wei R."/>
            <person name="Zhang X.-C."/>
        </authorList>
    </citation>
    <scope>NUCLEOTIDE SEQUENCE</scope>
</reference>
<feature type="region of interest" description="Disordered" evidence="2">
    <location>
        <begin position="156"/>
        <end position="194"/>
    </location>
</feature>
<feature type="region of interest" description="Disordered" evidence="2">
    <location>
        <begin position="61"/>
        <end position="85"/>
    </location>
</feature>
<protein>
    <submittedName>
        <fullName evidence="3">Uncharacterized protein</fullName>
    </submittedName>
</protein>
<feature type="compositionally biased region" description="Low complexity" evidence="2">
    <location>
        <begin position="1568"/>
        <end position="1579"/>
    </location>
</feature>
<dbReference type="VEuPathDB" id="CryptoDB:Cvel_6728"/>
<feature type="compositionally biased region" description="Polar residues" evidence="2">
    <location>
        <begin position="2217"/>
        <end position="2227"/>
    </location>
</feature>
<feature type="compositionally biased region" description="Polar residues" evidence="2">
    <location>
        <begin position="1532"/>
        <end position="1552"/>
    </location>
</feature>
<feature type="compositionally biased region" description="Basic and acidic residues" evidence="2">
    <location>
        <begin position="221"/>
        <end position="244"/>
    </location>
</feature>
<feature type="compositionally biased region" description="Low complexity" evidence="2">
    <location>
        <begin position="2587"/>
        <end position="2599"/>
    </location>
</feature>
<feature type="compositionally biased region" description="Basic and acidic residues" evidence="2">
    <location>
        <begin position="3345"/>
        <end position="3357"/>
    </location>
</feature>
<keyword evidence="1" id="KW-0175">Coiled coil</keyword>
<feature type="compositionally biased region" description="Polar residues" evidence="2">
    <location>
        <begin position="2857"/>
        <end position="2866"/>
    </location>
</feature>
<feature type="region of interest" description="Disordered" evidence="2">
    <location>
        <begin position="3855"/>
        <end position="3919"/>
    </location>
</feature>
<feature type="region of interest" description="Disordered" evidence="2">
    <location>
        <begin position="1"/>
        <end position="26"/>
    </location>
</feature>
<feature type="compositionally biased region" description="Polar residues" evidence="2">
    <location>
        <begin position="2892"/>
        <end position="2904"/>
    </location>
</feature>
<feature type="region of interest" description="Disordered" evidence="2">
    <location>
        <begin position="906"/>
        <end position="932"/>
    </location>
</feature>
<evidence type="ECO:0000256" key="2">
    <source>
        <dbReference type="SAM" id="MobiDB-lite"/>
    </source>
</evidence>
<dbReference type="EMBL" id="CDMZ01002599">
    <property type="protein sequence ID" value="CUC10087.1"/>
    <property type="molecule type" value="Genomic_DNA"/>
</dbReference>
<feature type="region of interest" description="Disordered" evidence="2">
    <location>
        <begin position="2345"/>
        <end position="2416"/>
    </location>
</feature>
<feature type="compositionally biased region" description="Low complexity" evidence="2">
    <location>
        <begin position="2489"/>
        <end position="2498"/>
    </location>
</feature>
<feature type="region of interest" description="Disordered" evidence="2">
    <location>
        <begin position="3252"/>
        <end position="3301"/>
    </location>
</feature>
<feature type="compositionally biased region" description="Polar residues" evidence="2">
    <location>
        <begin position="2781"/>
        <end position="2800"/>
    </location>
</feature>
<feature type="compositionally biased region" description="Basic residues" evidence="2">
    <location>
        <begin position="3910"/>
        <end position="3919"/>
    </location>
</feature>
<feature type="region of interest" description="Disordered" evidence="2">
    <location>
        <begin position="2132"/>
        <end position="2284"/>
    </location>
</feature>
<feature type="compositionally biased region" description="Basic and acidic residues" evidence="2">
    <location>
        <begin position="1478"/>
        <end position="1494"/>
    </location>
</feature>
<feature type="compositionally biased region" description="Pro residues" evidence="2">
    <location>
        <begin position="3879"/>
        <end position="3890"/>
    </location>
</feature>
<feature type="compositionally biased region" description="Polar residues" evidence="2">
    <location>
        <begin position="1310"/>
        <end position="1334"/>
    </location>
</feature>
<evidence type="ECO:0000256" key="1">
    <source>
        <dbReference type="SAM" id="Coils"/>
    </source>
</evidence>
<feature type="region of interest" description="Disordered" evidence="2">
    <location>
        <begin position="2648"/>
        <end position="3192"/>
    </location>
</feature>
<feature type="region of interest" description="Disordered" evidence="2">
    <location>
        <begin position="1085"/>
        <end position="1113"/>
    </location>
</feature>
<feature type="compositionally biased region" description="Basic and acidic residues" evidence="2">
    <location>
        <begin position="2199"/>
        <end position="2211"/>
    </location>
</feature>
<accession>A0A0K6S960</accession>
<feature type="compositionally biased region" description="Basic and acidic residues" evidence="2">
    <location>
        <begin position="2264"/>
        <end position="2274"/>
    </location>
</feature>
<feature type="compositionally biased region" description="Low complexity" evidence="2">
    <location>
        <begin position="2555"/>
        <end position="2566"/>
    </location>
</feature>
<feature type="compositionally biased region" description="Basic and acidic residues" evidence="2">
    <location>
        <begin position="3093"/>
        <end position="3105"/>
    </location>
</feature>
<feature type="compositionally biased region" description="Basic and acidic residues" evidence="2">
    <location>
        <begin position="3487"/>
        <end position="3512"/>
    </location>
</feature>
<feature type="compositionally biased region" description="Low complexity" evidence="2">
    <location>
        <begin position="8"/>
        <end position="21"/>
    </location>
</feature>
<feature type="compositionally biased region" description="Low complexity" evidence="2">
    <location>
        <begin position="3417"/>
        <end position="3427"/>
    </location>
</feature>
<feature type="compositionally biased region" description="Basic and acidic residues" evidence="2">
    <location>
        <begin position="3679"/>
        <end position="3700"/>
    </location>
</feature>
<feature type="region of interest" description="Disordered" evidence="2">
    <location>
        <begin position="3339"/>
        <end position="3363"/>
    </location>
</feature>
<feature type="compositionally biased region" description="Basic and acidic residues" evidence="2">
    <location>
        <begin position="730"/>
        <end position="741"/>
    </location>
</feature>